<dbReference type="GO" id="GO:0016887">
    <property type="term" value="F:ATP hydrolysis activity"/>
    <property type="evidence" value="ECO:0007669"/>
    <property type="project" value="InterPro"/>
</dbReference>
<dbReference type="PANTHER" id="PTHR47691">
    <property type="entry name" value="REGULATOR-RELATED"/>
    <property type="match status" value="1"/>
</dbReference>
<dbReference type="Pfam" id="PF13401">
    <property type="entry name" value="AAA_22"/>
    <property type="match status" value="1"/>
</dbReference>
<dbReference type="EMBL" id="FMZZ01000005">
    <property type="protein sequence ID" value="SDC91096.1"/>
    <property type="molecule type" value="Genomic_DNA"/>
</dbReference>
<keyword evidence="3" id="KW-1185">Reference proteome</keyword>
<dbReference type="InterPro" id="IPR027417">
    <property type="entry name" value="P-loop_NTPase"/>
</dbReference>
<dbReference type="Gene3D" id="1.25.40.10">
    <property type="entry name" value="Tetratricopeptide repeat domain"/>
    <property type="match status" value="1"/>
</dbReference>
<dbReference type="SUPFAM" id="SSF52540">
    <property type="entry name" value="P-loop containing nucleoside triphosphate hydrolases"/>
    <property type="match status" value="1"/>
</dbReference>
<reference evidence="3" key="1">
    <citation type="submission" date="2016-10" db="EMBL/GenBank/DDBJ databases">
        <authorList>
            <person name="Varghese N."/>
            <person name="Submissions S."/>
        </authorList>
    </citation>
    <scope>NUCLEOTIDE SEQUENCE [LARGE SCALE GENOMIC DNA]</scope>
    <source>
        <strain evidence="3">IBRC-M 10403</strain>
    </source>
</reference>
<protein>
    <submittedName>
        <fullName evidence="2">Predicted ATPase</fullName>
    </submittedName>
</protein>
<gene>
    <name evidence="2" type="ORF">SAMN05216174_105263</name>
</gene>
<dbReference type="Proteomes" id="UP000199501">
    <property type="component" value="Unassembled WGS sequence"/>
</dbReference>
<dbReference type="InterPro" id="IPR003593">
    <property type="entry name" value="AAA+_ATPase"/>
</dbReference>
<accession>A0A1G6QHA9</accession>
<dbReference type="Gene3D" id="3.40.50.300">
    <property type="entry name" value="P-loop containing nucleotide triphosphate hydrolases"/>
    <property type="match status" value="1"/>
</dbReference>
<sequence>MAGGPPVELTSYLGRDREDARVRDLLTTARLVTLTGPGGVGKTRLATTVAREVAATYPDGVVFVGLAELRNPALLGTLVADRLGLRDQSGAPAEQAVLDHLRDRRALLVLDNCEHLVDSCVHFVQAVLTGCPGVTVLATSRQSLTINGEQIVRVPPLPVPRDGEIPADLMSFDGVRLFVDRASMVDPAFQVTDDNRADIARLCERLDGLPLAIELAAARVQSLSPRQILDRLTAHLSLLTSRDRTAPARQRALLATIEWSHDLCTADERTLWARASVFAGSFDLDAAERVCGDFGLDRDGVLDLLDGLLDKSVLLREAHNSVTRYRMLETLREYGQERLEEAGDLARVRRLHRDWFDRLTEQADADWTSPRQLTWLDRLRHDHGNLRAALGWSVSVPGEETVALRMMTRIDEYWTLRGFNSEARLWLDRALSTTADDDPNRPLALSVSALFALWQYDFDAANARLAQAARLPRDQPTKNHIAYVRCFRDLLRGRFAQAAPLAAATAAAFRAEGDLRRELHPLFIHAMAAPATGDLPAAQASITRMLTLATTSGDTYYQAMAHYGQACLEAIYGDPAKAVTAAREGIRGELTLNSPFSRAHHLETLAWATARQGRHTRAATLFGAAAAMWSAVGSSPEAAKSLAGPHFQYLELAKTALGEEAFDAAYETGRTLPEDDVTHYALTDDTAGE</sequence>
<name>A0A1G6QHA9_9PSEU</name>
<dbReference type="InterPro" id="IPR058852">
    <property type="entry name" value="HTH_77"/>
</dbReference>
<feature type="domain" description="AAA+ ATPase" evidence="1">
    <location>
        <begin position="28"/>
        <end position="157"/>
    </location>
</feature>
<dbReference type="SUPFAM" id="SSF48452">
    <property type="entry name" value="TPR-like"/>
    <property type="match status" value="1"/>
</dbReference>
<evidence type="ECO:0000259" key="1">
    <source>
        <dbReference type="SMART" id="SM00382"/>
    </source>
</evidence>
<dbReference type="STRING" id="1271860.SAMN05216174_105263"/>
<dbReference type="RefSeq" id="WP_175482802.1">
    <property type="nucleotide sequence ID" value="NZ_FMZZ01000005.1"/>
</dbReference>
<dbReference type="InterPro" id="IPR011990">
    <property type="entry name" value="TPR-like_helical_dom_sf"/>
</dbReference>
<proteinExistence type="predicted"/>
<evidence type="ECO:0000313" key="2">
    <source>
        <dbReference type="EMBL" id="SDC91096.1"/>
    </source>
</evidence>
<evidence type="ECO:0000313" key="3">
    <source>
        <dbReference type="Proteomes" id="UP000199501"/>
    </source>
</evidence>
<dbReference type="InterPro" id="IPR049945">
    <property type="entry name" value="AAA_22"/>
</dbReference>
<dbReference type="PRINTS" id="PR00364">
    <property type="entry name" value="DISEASERSIST"/>
</dbReference>
<dbReference type="Pfam" id="PF25872">
    <property type="entry name" value="HTH_77"/>
    <property type="match status" value="1"/>
</dbReference>
<dbReference type="PANTHER" id="PTHR47691:SF3">
    <property type="entry name" value="HTH-TYPE TRANSCRIPTIONAL REGULATOR RV0890C-RELATED"/>
    <property type="match status" value="1"/>
</dbReference>
<dbReference type="AlphaFoldDB" id="A0A1G6QHA9"/>
<organism evidence="2 3">
    <name type="scientific">Actinokineospora iranica</name>
    <dbReference type="NCBI Taxonomy" id="1271860"/>
    <lineage>
        <taxon>Bacteria</taxon>
        <taxon>Bacillati</taxon>
        <taxon>Actinomycetota</taxon>
        <taxon>Actinomycetes</taxon>
        <taxon>Pseudonocardiales</taxon>
        <taxon>Pseudonocardiaceae</taxon>
        <taxon>Actinokineospora</taxon>
    </lineage>
</organism>
<dbReference type="SMART" id="SM00382">
    <property type="entry name" value="AAA"/>
    <property type="match status" value="1"/>
</dbReference>